<comment type="caution">
    <text evidence="2">The sequence shown here is derived from an EMBL/GenBank/DDBJ whole genome shotgun (WGS) entry which is preliminary data.</text>
</comment>
<name>A0A414SF75_9FIRM</name>
<feature type="domain" description="Resolvase HTH" evidence="1">
    <location>
        <begin position="313"/>
        <end position="352"/>
    </location>
</feature>
<dbReference type="Pfam" id="PF02796">
    <property type="entry name" value="HTH_7"/>
    <property type="match status" value="1"/>
</dbReference>
<protein>
    <recommendedName>
        <fullName evidence="1">Resolvase HTH domain-containing protein</fullName>
    </recommendedName>
</protein>
<accession>A0A414SF75</accession>
<organism evidence="2 3">
    <name type="scientific">Blautia obeum</name>
    <dbReference type="NCBI Taxonomy" id="40520"/>
    <lineage>
        <taxon>Bacteria</taxon>
        <taxon>Bacillati</taxon>
        <taxon>Bacillota</taxon>
        <taxon>Clostridia</taxon>
        <taxon>Lachnospirales</taxon>
        <taxon>Lachnospiraceae</taxon>
        <taxon>Blautia</taxon>
    </lineage>
</organism>
<evidence type="ECO:0000313" key="3">
    <source>
        <dbReference type="Proteomes" id="UP000284220"/>
    </source>
</evidence>
<dbReference type="Proteomes" id="UP000284220">
    <property type="component" value="Unassembled WGS sequence"/>
</dbReference>
<dbReference type="GO" id="GO:0003677">
    <property type="term" value="F:DNA binding"/>
    <property type="evidence" value="ECO:0007669"/>
    <property type="project" value="InterPro"/>
</dbReference>
<dbReference type="RefSeq" id="WP_118197746.1">
    <property type="nucleotide sequence ID" value="NZ_QRHZ01000003.1"/>
</dbReference>
<sequence>MQTNNFQELIKEYEAHCQNTSTQEYTDILYELSFSIACAVLKITVLKTGNPQLADLKSELCKDYSTLRLVNSGTVTDSRDLEYLIRNPLGDGMDLVHTASATLINQTKQHGNIVGFMESPYKERRLKKKVWIKKADSVNGWETVETTPIQEVYKSVRREIENSRAMSTDARNGYTYLEEIAQDGETGEKTQVYKRLIKYADLGGCAMVSPYDSVENTVLNHSIGRQGTLYSADISTAQNIDQMIECLSLTQKQSVILHLRLSGYGFKAISTYLGITSEAARSTMKGVQKKAISALQLPDYLIEQLQTVNHNNKLTNNDKATIKQMFDDGYTMAYIAEQFNVSKMTISRVINGRKDRQVGK</sequence>
<proteinExistence type="predicted"/>
<dbReference type="InterPro" id="IPR006120">
    <property type="entry name" value="Resolvase_HTH_dom"/>
</dbReference>
<evidence type="ECO:0000313" key="2">
    <source>
        <dbReference type="EMBL" id="RHG17940.1"/>
    </source>
</evidence>
<evidence type="ECO:0000259" key="1">
    <source>
        <dbReference type="Pfam" id="PF02796"/>
    </source>
</evidence>
<dbReference type="EMBL" id="QRHZ01000003">
    <property type="protein sequence ID" value="RHG17940.1"/>
    <property type="molecule type" value="Genomic_DNA"/>
</dbReference>
<gene>
    <name evidence="2" type="ORF">DW272_07945</name>
</gene>
<dbReference type="Gene3D" id="1.10.10.60">
    <property type="entry name" value="Homeodomain-like"/>
    <property type="match status" value="1"/>
</dbReference>
<reference evidence="2 3" key="1">
    <citation type="submission" date="2018-08" db="EMBL/GenBank/DDBJ databases">
        <title>A genome reference for cultivated species of the human gut microbiota.</title>
        <authorList>
            <person name="Zou Y."/>
            <person name="Xue W."/>
            <person name="Luo G."/>
        </authorList>
    </citation>
    <scope>NUCLEOTIDE SEQUENCE [LARGE SCALE GENOMIC DNA]</scope>
    <source>
        <strain evidence="2 3">AM22-9LB</strain>
    </source>
</reference>
<dbReference type="GO" id="GO:0000150">
    <property type="term" value="F:DNA strand exchange activity"/>
    <property type="evidence" value="ECO:0007669"/>
    <property type="project" value="InterPro"/>
</dbReference>
<dbReference type="AlphaFoldDB" id="A0A414SF75"/>